<comment type="caution">
    <text evidence="1">The sequence shown here is derived from an EMBL/GenBank/DDBJ whole genome shotgun (WGS) entry which is preliminary data.</text>
</comment>
<dbReference type="PATRIC" id="fig|1396.428.peg.6254"/>
<accession>A0A286NKX0</accession>
<sequence>MEVKNNNITPLTENELNELNGGGYGSTLATTAGVWGVRGAIVGGPEGAVIGATAGVLWGTAGYLANSAIKGKWA</sequence>
<proteinExistence type="predicted"/>
<protein>
    <recommendedName>
        <fullName evidence="3">Bacteriocin</fullName>
    </recommendedName>
</protein>
<organism evidence="1 2">
    <name type="scientific">Bacillus cereus</name>
    <dbReference type="NCBI Taxonomy" id="1396"/>
    <lineage>
        <taxon>Bacteria</taxon>
        <taxon>Bacillati</taxon>
        <taxon>Bacillota</taxon>
        <taxon>Bacilli</taxon>
        <taxon>Bacillales</taxon>
        <taxon>Bacillaceae</taxon>
        <taxon>Bacillus</taxon>
        <taxon>Bacillus cereus group</taxon>
    </lineage>
</organism>
<name>A0A0G8EQ05_BACCE</name>
<dbReference type="AlphaFoldDB" id="A0A0G8EQ05"/>
<dbReference type="EMBL" id="LCYI01000044">
    <property type="protein sequence ID" value="KLA26185.1"/>
    <property type="molecule type" value="Genomic_DNA"/>
</dbReference>
<gene>
    <name evidence="1" type="ORF">B4077_6075</name>
</gene>
<dbReference type="Proteomes" id="UP000035214">
    <property type="component" value="Unassembled WGS sequence"/>
</dbReference>
<dbReference type="RefSeq" id="WP_000453242.1">
    <property type="nucleotide sequence ID" value="NZ_CP023246.1"/>
</dbReference>
<reference evidence="1 2" key="1">
    <citation type="submission" date="2015-04" db="EMBL/GenBank/DDBJ databases">
        <title>Draft Genome Sequences of Eight Spore-Forming Food Isolates of Bacillus cereus Genome sequencing.</title>
        <authorList>
            <person name="Krawcyk A.O."/>
            <person name="de Jong A."/>
            <person name="Eijlander R.T."/>
            <person name="Berendsen E.M."/>
            <person name="Holsappel S."/>
            <person name="Wells-Bennik M."/>
            <person name="Kuipers O.P."/>
        </authorList>
    </citation>
    <scope>NUCLEOTIDE SEQUENCE [LARGE SCALE GENOMIC DNA]</scope>
    <source>
        <strain evidence="1 2">B4077</strain>
    </source>
</reference>
<evidence type="ECO:0000313" key="1">
    <source>
        <dbReference type="EMBL" id="KLA26185.1"/>
    </source>
</evidence>
<evidence type="ECO:0008006" key="3">
    <source>
        <dbReference type="Google" id="ProtNLM"/>
    </source>
</evidence>
<evidence type="ECO:0000313" key="2">
    <source>
        <dbReference type="Proteomes" id="UP000035214"/>
    </source>
</evidence>
<accession>A0A0G8EQ05</accession>